<dbReference type="Proteomes" id="UP000663829">
    <property type="component" value="Unassembled WGS sequence"/>
</dbReference>
<dbReference type="EMBL" id="CAJOBC010074768">
    <property type="protein sequence ID" value="CAF4254928.1"/>
    <property type="molecule type" value="Genomic_DNA"/>
</dbReference>
<organism evidence="3 6">
    <name type="scientific">Didymodactylos carnosus</name>
    <dbReference type="NCBI Taxonomy" id="1234261"/>
    <lineage>
        <taxon>Eukaryota</taxon>
        <taxon>Metazoa</taxon>
        <taxon>Spiralia</taxon>
        <taxon>Gnathifera</taxon>
        <taxon>Rotifera</taxon>
        <taxon>Eurotatoria</taxon>
        <taxon>Bdelloidea</taxon>
        <taxon>Philodinida</taxon>
        <taxon>Philodinidae</taxon>
        <taxon>Didymodactylos</taxon>
    </lineage>
</organism>
<proteinExistence type="predicted"/>
<comment type="caution">
    <text evidence="3">The sequence shown here is derived from an EMBL/GenBank/DDBJ whole genome shotgun (WGS) entry which is preliminary data.</text>
</comment>
<dbReference type="Proteomes" id="UP000682733">
    <property type="component" value="Unassembled WGS sequence"/>
</dbReference>
<dbReference type="Proteomes" id="UP000677228">
    <property type="component" value="Unassembled WGS sequence"/>
</dbReference>
<evidence type="ECO:0000256" key="1">
    <source>
        <dbReference type="SAM" id="Phobius"/>
    </source>
</evidence>
<dbReference type="EMBL" id="CAJOBA010007519">
    <property type="protein sequence ID" value="CAF3804642.1"/>
    <property type="molecule type" value="Genomic_DNA"/>
</dbReference>
<evidence type="ECO:0000313" key="2">
    <source>
        <dbReference type="EMBL" id="CAF1036380.1"/>
    </source>
</evidence>
<evidence type="ECO:0000313" key="3">
    <source>
        <dbReference type="EMBL" id="CAF1369724.1"/>
    </source>
</evidence>
<keyword evidence="1" id="KW-1133">Transmembrane helix</keyword>
<keyword evidence="1" id="KW-0472">Membrane</keyword>
<protein>
    <submittedName>
        <fullName evidence="3">Uncharacterized protein</fullName>
    </submittedName>
</protein>
<evidence type="ECO:0000313" key="5">
    <source>
        <dbReference type="EMBL" id="CAF4254928.1"/>
    </source>
</evidence>
<sequence>MNIFDFSAITLRVFPMVHNVSIKSSNITEHSVYDDNGAAIYIGVVIVFYSIALLLTLIRSVLNGAHLDESAYIFKRLYHSHEREHIIKKLKDPEERRRWWKIYYGEDEKFNDRKDHQTVNKLKQQLKQFSYAYDDLHLYDQYHILDGIFVYYGGIPAGNRRSFVGIKHTGSGIKFFHPFYNY</sequence>
<evidence type="ECO:0000313" key="6">
    <source>
        <dbReference type="Proteomes" id="UP000663829"/>
    </source>
</evidence>
<dbReference type="EMBL" id="CAJNOQ010015840">
    <property type="protein sequence ID" value="CAF1369724.1"/>
    <property type="molecule type" value="Genomic_DNA"/>
</dbReference>
<dbReference type="EMBL" id="CAJNOK010007508">
    <property type="protein sequence ID" value="CAF1036380.1"/>
    <property type="molecule type" value="Genomic_DNA"/>
</dbReference>
<dbReference type="Proteomes" id="UP000681722">
    <property type="component" value="Unassembled WGS sequence"/>
</dbReference>
<dbReference type="AlphaFoldDB" id="A0A815ISQ0"/>
<evidence type="ECO:0000313" key="4">
    <source>
        <dbReference type="EMBL" id="CAF3804642.1"/>
    </source>
</evidence>
<gene>
    <name evidence="3" type="ORF">GPM918_LOCUS31793</name>
    <name evidence="2" type="ORF">OVA965_LOCUS16255</name>
    <name evidence="5" type="ORF">SRO942_LOCUS32447</name>
    <name evidence="4" type="ORF">TMI583_LOCUS16264</name>
</gene>
<accession>A0A815ISQ0</accession>
<reference evidence="3" key="1">
    <citation type="submission" date="2021-02" db="EMBL/GenBank/DDBJ databases">
        <authorList>
            <person name="Nowell W R."/>
        </authorList>
    </citation>
    <scope>NUCLEOTIDE SEQUENCE</scope>
</reference>
<feature type="transmembrane region" description="Helical" evidence="1">
    <location>
        <begin position="38"/>
        <end position="58"/>
    </location>
</feature>
<name>A0A815ISQ0_9BILA</name>
<keyword evidence="1" id="KW-0812">Transmembrane</keyword>
<keyword evidence="6" id="KW-1185">Reference proteome</keyword>